<reference evidence="4 5" key="2">
    <citation type="submission" date="2019-01" db="EMBL/GenBank/DDBJ databases">
        <title>Motilimonas pumilus sp. nov., isolated from the gut of sea cucumber (Apostichopus japonicus).</title>
        <authorList>
            <person name="Wang F.-Q."/>
            <person name="Ren L.-H."/>
            <person name="Lin Y.-W."/>
            <person name="Sun G.-H."/>
            <person name="Du Z.-J."/>
            <person name="Zhao J.-X."/>
            <person name="Liu X.-J."/>
            <person name="Liu L.-J."/>
        </authorList>
    </citation>
    <scope>NUCLEOTIDE SEQUENCE [LARGE SCALE GENOMIC DNA]</scope>
    <source>
        <strain evidence="4 5">PLHSC7-2</strain>
    </source>
</reference>
<dbReference type="Pfam" id="PF16548">
    <property type="entry name" value="FlgT_N"/>
    <property type="match status" value="1"/>
</dbReference>
<dbReference type="InterPro" id="IPR032388">
    <property type="entry name" value="FlgT_C"/>
</dbReference>
<dbReference type="Proteomes" id="UP000283255">
    <property type="component" value="Unassembled WGS sequence"/>
</dbReference>
<evidence type="ECO:0000259" key="1">
    <source>
        <dbReference type="Pfam" id="PF16538"/>
    </source>
</evidence>
<dbReference type="InterPro" id="IPR032386">
    <property type="entry name" value="FlgT_M"/>
</dbReference>
<organism evidence="4 5">
    <name type="scientific">Motilimonas pumila</name>
    <dbReference type="NCBI Taxonomy" id="2303987"/>
    <lineage>
        <taxon>Bacteria</taxon>
        <taxon>Pseudomonadati</taxon>
        <taxon>Pseudomonadota</taxon>
        <taxon>Gammaproteobacteria</taxon>
        <taxon>Alteromonadales</taxon>
        <taxon>Alteromonadales genera incertae sedis</taxon>
        <taxon>Motilimonas</taxon>
    </lineage>
</organism>
<evidence type="ECO:0008006" key="6">
    <source>
        <dbReference type="Google" id="ProtNLM"/>
    </source>
</evidence>
<dbReference type="Pfam" id="PF16538">
    <property type="entry name" value="FlgT_C"/>
    <property type="match status" value="1"/>
</dbReference>
<feature type="domain" description="Flagellar assembly protein T N-terminal" evidence="3">
    <location>
        <begin position="22"/>
        <end position="108"/>
    </location>
</feature>
<dbReference type="InterPro" id="IPR038165">
    <property type="entry name" value="FlgT_C_sf"/>
</dbReference>
<sequence>MKRVIYLLLLVLPLVLQPSWAKWFEAQGQAIVGNDVKAARDAAIQDAVKQALLYSGGSIQSLQQVNNGVLEQQSLSVSGGGDIRALKVTNETLDKNTITVTVQVDVFPQARAQQCKGQAYAKSLALVRFKMKNRDQARVGDISELNRVFSDKLNNLMELNHTSFDIRQFINQNVSFDPAKLDARNETVRQQIKALAKRADTQFVLLGSIEDVSVELEERSALDFWVKDPPRHFYLVTYLFDGLSGDLLERKHYRRQATWGFKETARIDLASMKFWRSPYGQSLLTVMDEVMLDTSTALACEAPQAKVIAIRDNKIQINLGRKNGLKVGERLTLMHNGSYTDQFGIVRFRQEKSNIKVKVVELYHDSAVLQGADTLDANNIQLNDYAIIQ</sequence>
<dbReference type="Gene3D" id="3.30.1660.40">
    <property type="entry name" value="FlgT, N-terminal domain"/>
    <property type="match status" value="1"/>
</dbReference>
<name>A0A418YBB0_9GAMM</name>
<dbReference type="EMBL" id="QZCH01000026">
    <property type="protein sequence ID" value="RJG40270.1"/>
    <property type="molecule type" value="Genomic_DNA"/>
</dbReference>
<dbReference type="InterPro" id="IPR032370">
    <property type="entry name" value="FlgT_N"/>
</dbReference>
<dbReference type="RefSeq" id="WP_119911923.1">
    <property type="nucleotide sequence ID" value="NZ_QZCH01000026.1"/>
</dbReference>
<gene>
    <name evidence="4" type="ORF">D1Z90_16630</name>
</gene>
<dbReference type="OrthoDB" id="8778507at2"/>
<evidence type="ECO:0000313" key="4">
    <source>
        <dbReference type="EMBL" id="RJG40270.1"/>
    </source>
</evidence>
<dbReference type="AlphaFoldDB" id="A0A418YBB0"/>
<comment type="caution">
    <text evidence="4">The sequence shown here is derived from an EMBL/GenBank/DDBJ whole genome shotgun (WGS) entry which is preliminary data.</text>
</comment>
<proteinExistence type="predicted"/>
<dbReference type="Gene3D" id="3.40.50.10610">
    <property type="entry name" value="ABC-type transport auxiliary lipoprotein component"/>
    <property type="match status" value="1"/>
</dbReference>
<protein>
    <recommendedName>
        <fullName evidence="6">Flagellar biosynthesis protein FlgT</fullName>
    </recommendedName>
</protein>
<feature type="domain" description="Flagellar assembly protein T C-terminal" evidence="1">
    <location>
        <begin position="312"/>
        <end position="387"/>
    </location>
</feature>
<dbReference type="Pfam" id="PF16539">
    <property type="entry name" value="FlgT_M"/>
    <property type="match status" value="1"/>
</dbReference>
<feature type="domain" description="Flagellar assembly protein T middle" evidence="2">
    <location>
        <begin position="113"/>
        <end position="268"/>
    </location>
</feature>
<reference evidence="4 5" key="1">
    <citation type="submission" date="2018-09" db="EMBL/GenBank/DDBJ databases">
        <authorList>
            <person name="Wang F."/>
        </authorList>
    </citation>
    <scope>NUCLEOTIDE SEQUENCE [LARGE SCALE GENOMIC DNA]</scope>
    <source>
        <strain evidence="4 5">PLHSC7-2</strain>
    </source>
</reference>
<evidence type="ECO:0000259" key="3">
    <source>
        <dbReference type="Pfam" id="PF16548"/>
    </source>
</evidence>
<dbReference type="Gene3D" id="2.40.10.410">
    <property type="entry name" value="FlgT, C-terminal domain"/>
    <property type="match status" value="1"/>
</dbReference>
<evidence type="ECO:0000313" key="5">
    <source>
        <dbReference type="Proteomes" id="UP000283255"/>
    </source>
</evidence>
<keyword evidence="5" id="KW-1185">Reference proteome</keyword>
<evidence type="ECO:0000259" key="2">
    <source>
        <dbReference type="Pfam" id="PF16539"/>
    </source>
</evidence>
<dbReference type="InterPro" id="IPR038180">
    <property type="entry name" value="FlgT_N_sf"/>
</dbReference>
<accession>A0A418YBB0</accession>